<dbReference type="Proteomes" id="UP001295684">
    <property type="component" value="Unassembled WGS sequence"/>
</dbReference>
<comment type="caution">
    <text evidence="3">The sequence shown here is derived from an EMBL/GenBank/DDBJ whole genome shotgun (WGS) entry which is preliminary data.</text>
</comment>
<evidence type="ECO:0000313" key="4">
    <source>
        <dbReference type="Proteomes" id="UP001295684"/>
    </source>
</evidence>
<feature type="region of interest" description="Disordered" evidence="2">
    <location>
        <begin position="177"/>
        <end position="210"/>
    </location>
</feature>
<accession>A0AAD1XN35</accession>
<feature type="coiled-coil region" evidence="1">
    <location>
        <begin position="267"/>
        <end position="355"/>
    </location>
</feature>
<name>A0AAD1XN35_EUPCR</name>
<evidence type="ECO:0000313" key="3">
    <source>
        <dbReference type="EMBL" id="CAI2375659.1"/>
    </source>
</evidence>
<dbReference type="AlphaFoldDB" id="A0AAD1XN35"/>
<feature type="compositionally biased region" description="Polar residues" evidence="2">
    <location>
        <begin position="472"/>
        <end position="482"/>
    </location>
</feature>
<organism evidence="3 4">
    <name type="scientific">Euplotes crassus</name>
    <dbReference type="NCBI Taxonomy" id="5936"/>
    <lineage>
        <taxon>Eukaryota</taxon>
        <taxon>Sar</taxon>
        <taxon>Alveolata</taxon>
        <taxon>Ciliophora</taxon>
        <taxon>Intramacronucleata</taxon>
        <taxon>Spirotrichea</taxon>
        <taxon>Hypotrichia</taxon>
        <taxon>Euplotida</taxon>
        <taxon>Euplotidae</taxon>
        <taxon>Moneuplotes</taxon>
    </lineage>
</organism>
<dbReference type="EMBL" id="CAMPGE010017152">
    <property type="protein sequence ID" value="CAI2375659.1"/>
    <property type="molecule type" value="Genomic_DNA"/>
</dbReference>
<protein>
    <submittedName>
        <fullName evidence="3">Uncharacterized protein</fullName>
    </submittedName>
</protein>
<evidence type="ECO:0000256" key="2">
    <source>
        <dbReference type="SAM" id="MobiDB-lite"/>
    </source>
</evidence>
<gene>
    <name evidence="3" type="ORF">ECRASSUSDP1_LOCUS17022</name>
</gene>
<keyword evidence="1" id="KW-0175">Coiled coil</keyword>
<evidence type="ECO:0000256" key="1">
    <source>
        <dbReference type="SAM" id="Coils"/>
    </source>
</evidence>
<feature type="region of interest" description="Disordered" evidence="2">
    <location>
        <begin position="460"/>
        <end position="494"/>
    </location>
</feature>
<reference evidence="3" key="1">
    <citation type="submission" date="2023-07" db="EMBL/GenBank/DDBJ databases">
        <authorList>
            <consortium name="AG Swart"/>
            <person name="Singh M."/>
            <person name="Singh A."/>
            <person name="Seah K."/>
            <person name="Emmerich C."/>
        </authorList>
    </citation>
    <scope>NUCLEOTIDE SEQUENCE</scope>
    <source>
        <strain evidence="3">DP1</strain>
    </source>
</reference>
<feature type="coiled-coil region" evidence="1">
    <location>
        <begin position="667"/>
        <end position="698"/>
    </location>
</feature>
<proteinExistence type="predicted"/>
<sequence>MAAVARPDYKLGSKPQNQSDNCYNAIFGGDPASKIDDNMFALNFNFEPLKEVLNSLIFSQKVAKSRIDDLVAENRQIKSTLAEYEEKFVFIESKVGTVIERYDEIDRGFYDVADTTQELNKKVSTALHTVDDSKKLEELYSETQKKLLETQKKVDNYKDHAKGFIAISQFREEKKRVERISNKSSVSNSKQGSKKQVTNESHQEKSTKRIPEMNKDIEVFRDDNECKSNVDHCEQLDIQDESTIQNEAETAEISANDKKVMNLQGQMEKGAEDINKLNKLLEELKQKQKNAKDYEEASKPQLTDEMVRQIKMSTINIKNHNGRLEDLEEKNKITLQELENKLESKLDTLEYEAEMNKIRERVSLLWQKFGKPKNTKNAPTTKGQSNEAIEDAILETSALKAHLKNIERRIQELLTTSQNHHKDIENLQSSYSKQSKSLKSLTQPTTKELSAQLHDLTSQVASLQESQKPESTHSAQKSSRSRLPSPIEKPQVINYKITSPQEKETALSKPSRIIINNNADKIETKKSLNDLDRKIEDIKKAAHKKIDSNLSEFQKFKISCCNILERQDQSLISLLTRVTALEIRVDSLENEDIKAKTIDTGLGNKRGRVDKSQLLEALQIAEKLVNDFKQMRKEVFDKLYQITEKELKSKANATDLFEVETKFDERLNIYEKEIRKHKEAMRENIQRLQDRMSVQLTRRAISPDPDFDSSAILSKKQNMQTKCMNCDKTLPQLDKIQQNYSQWKNLPQKTHTRNTKMLHLGKGYSKLLQSYNHEILSPDNSFRKDYNLALNEGSDTDTVPFQNSMIKTLDTPNQDLSSCLKTTKKKAKKSLKDIRELDPNGLDVECKKLPQINSTKDLRGFGDSNH</sequence>
<feature type="compositionally biased region" description="Basic and acidic residues" evidence="2">
    <location>
        <begin position="201"/>
        <end position="210"/>
    </location>
</feature>
<keyword evidence="4" id="KW-1185">Reference proteome</keyword>
<feature type="coiled-coil region" evidence="1">
    <location>
        <begin position="133"/>
        <end position="160"/>
    </location>
</feature>
<feature type="compositionally biased region" description="Polar residues" evidence="2">
    <location>
        <begin position="182"/>
        <end position="200"/>
    </location>
</feature>